<gene>
    <name evidence="2" type="ORF">ABVK25_011058</name>
</gene>
<organism evidence="2 3">
    <name type="scientific">Lepraria finkii</name>
    <dbReference type="NCBI Taxonomy" id="1340010"/>
    <lineage>
        <taxon>Eukaryota</taxon>
        <taxon>Fungi</taxon>
        <taxon>Dikarya</taxon>
        <taxon>Ascomycota</taxon>
        <taxon>Pezizomycotina</taxon>
        <taxon>Lecanoromycetes</taxon>
        <taxon>OSLEUM clade</taxon>
        <taxon>Lecanoromycetidae</taxon>
        <taxon>Lecanorales</taxon>
        <taxon>Lecanorineae</taxon>
        <taxon>Stereocaulaceae</taxon>
        <taxon>Lepraria</taxon>
    </lineage>
</organism>
<keyword evidence="3" id="KW-1185">Reference proteome</keyword>
<dbReference type="Proteomes" id="UP001590951">
    <property type="component" value="Unassembled WGS sequence"/>
</dbReference>
<accession>A0ABR4AQT6</accession>
<reference evidence="2 3" key="1">
    <citation type="submission" date="2024-09" db="EMBL/GenBank/DDBJ databases">
        <title>Rethinking Asexuality: The Enigmatic Case of Functional Sexual Genes in Lepraria (Stereocaulaceae).</title>
        <authorList>
            <person name="Doellman M."/>
            <person name="Sun Y."/>
            <person name="Barcenas-Pena A."/>
            <person name="Lumbsch H.T."/>
            <person name="Grewe F."/>
        </authorList>
    </citation>
    <scope>NUCLEOTIDE SEQUENCE [LARGE SCALE GENOMIC DNA]</scope>
    <source>
        <strain evidence="2 3">Grewe 0041</strain>
    </source>
</reference>
<protein>
    <submittedName>
        <fullName evidence="2">Uncharacterized protein</fullName>
    </submittedName>
</protein>
<dbReference type="EMBL" id="JBHFEH010000083">
    <property type="protein sequence ID" value="KAL2048073.1"/>
    <property type="molecule type" value="Genomic_DNA"/>
</dbReference>
<evidence type="ECO:0000256" key="1">
    <source>
        <dbReference type="SAM" id="MobiDB-lite"/>
    </source>
</evidence>
<sequence length="222" mass="25647">MKYRRYIAHDDLRPSQKSTAIFSNKIELTFSGMDDDDNKRAVLIYNGFSHQKVFTRLRELAGPGKVSLGYYQDDPAVHDRLSKELSPGPSTNARVEPHPSLPCEDRSLSKLNLIVQIRGGLNDSAVPELRVDTKNREISFNWIGLFTYFFGEEILQNPEAAEEAQRIHSDVLKMWHVLGLIDRVLKRRVTQQDQLWPRYQSRLDAFAGRDVEEQYRASQAWL</sequence>
<evidence type="ECO:0000313" key="2">
    <source>
        <dbReference type="EMBL" id="KAL2048073.1"/>
    </source>
</evidence>
<comment type="caution">
    <text evidence="2">The sequence shown here is derived from an EMBL/GenBank/DDBJ whole genome shotgun (WGS) entry which is preliminary data.</text>
</comment>
<proteinExistence type="predicted"/>
<name>A0ABR4AQT6_9LECA</name>
<evidence type="ECO:0000313" key="3">
    <source>
        <dbReference type="Proteomes" id="UP001590951"/>
    </source>
</evidence>
<feature type="region of interest" description="Disordered" evidence="1">
    <location>
        <begin position="82"/>
        <end position="101"/>
    </location>
</feature>